<keyword evidence="2" id="KW-1185">Reference proteome</keyword>
<evidence type="ECO:0000313" key="2">
    <source>
        <dbReference type="Proteomes" id="UP000634136"/>
    </source>
</evidence>
<evidence type="ECO:0000313" key="1">
    <source>
        <dbReference type="EMBL" id="KAF7833027.1"/>
    </source>
</evidence>
<reference evidence="1" key="1">
    <citation type="submission" date="2020-09" db="EMBL/GenBank/DDBJ databases">
        <title>Genome-Enabled Discovery of Anthraquinone Biosynthesis in Senna tora.</title>
        <authorList>
            <person name="Kang S.-H."/>
            <person name="Pandey R.P."/>
            <person name="Lee C.-M."/>
            <person name="Sim J.-S."/>
            <person name="Jeong J.-T."/>
            <person name="Choi B.-S."/>
            <person name="Jung M."/>
            <person name="Ginzburg D."/>
            <person name="Zhao K."/>
            <person name="Won S.Y."/>
            <person name="Oh T.-J."/>
            <person name="Yu Y."/>
            <person name="Kim N.-H."/>
            <person name="Lee O.R."/>
            <person name="Lee T.-H."/>
            <person name="Bashyal P."/>
            <person name="Kim T.-S."/>
            <person name="Lee W.-H."/>
            <person name="Kawkins C."/>
            <person name="Kim C.-K."/>
            <person name="Kim J.S."/>
            <person name="Ahn B.O."/>
            <person name="Rhee S.Y."/>
            <person name="Sohng J.K."/>
        </authorList>
    </citation>
    <scope>NUCLEOTIDE SEQUENCE</scope>
    <source>
        <tissue evidence="1">Leaf</tissue>
    </source>
</reference>
<organism evidence="1 2">
    <name type="scientific">Senna tora</name>
    <dbReference type="NCBI Taxonomy" id="362788"/>
    <lineage>
        <taxon>Eukaryota</taxon>
        <taxon>Viridiplantae</taxon>
        <taxon>Streptophyta</taxon>
        <taxon>Embryophyta</taxon>
        <taxon>Tracheophyta</taxon>
        <taxon>Spermatophyta</taxon>
        <taxon>Magnoliopsida</taxon>
        <taxon>eudicotyledons</taxon>
        <taxon>Gunneridae</taxon>
        <taxon>Pentapetalae</taxon>
        <taxon>rosids</taxon>
        <taxon>fabids</taxon>
        <taxon>Fabales</taxon>
        <taxon>Fabaceae</taxon>
        <taxon>Caesalpinioideae</taxon>
        <taxon>Cassia clade</taxon>
        <taxon>Senna</taxon>
    </lineage>
</organism>
<sequence length="95" mass="10576">MAPSTNAEGKIMELDGAINFVAKKRTSEQLSESIALGRTGTSKDANTRKTTALQNAIVAKMADIPPVNMDLRRKEKQEELKMELRESNRKLAKME</sequence>
<name>A0A835C9R0_9FABA</name>
<protein>
    <submittedName>
        <fullName evidence="1">Uncharacterized protein</fullName>
    </submittedName>
</protein>
<comment type="caution">
    <text evidence="1">The sequence shown here is derived from an EMBL/GenBank/DDBJ whole genome shotgun (WGS) entry which is preliminary data.</text>
</comment>
<dbReference type="AlphaFoldDB" id="A0A835C9R0"/>
<proteinExistence type="predicted"/>
<accession>A0A835C9R0</accession>
<dbReference type="EMBL" id="JAAIUW010000005">
    <property type="protein sequence ID" value="KAF7833027.1"/>
    <property type="molecule type" value="Genomic_DNA"/>
</dbReference>
<dbReference type="Proteomes" id="UP000634136">
    <property type="component" value="Unassembled WGS sequence"/>
</dbReference>
<gene>
    <name evidence="1" type="ORF">G2W53_015360</name>
</gene>